<dbReference type="Gene3D" id="3.10.120.10">
    <property type="entry name" value="Cytochrome b5-like heme/steroid binding domain"/>
    <property type="match status" value="1"/>
</dbReference>
<feature type="domain" description="Cytochrome b5 heme-binding" evidence="2">
    <location>
        <begin position="33"/>
        <end position="100"/>
    </location>
</feature>
<proteinExistence type="predicted"/>
<dbReference type="EMBL" id="HBUF01362154">
    <property type="protein sequence ID" value="CAG6721405.1"/>
    <property type="molecule type" value="Transcribed_RNA"/>
</dbReference>
<dbReference type="AlphaFoldDB" id="A0A8D8RL33"/>
<dbReference type="GO" id="GO:0006629">
    <property type="term" value="P:lipid metabolic process"/>
    <property type="evidence" value="ECO:0007669"/>
    <property type="project" value="InterPro"/>
</dbReference>
<organism evidence="3">
    <name type="scientific">Cacopsylla melanoneura</name>
    <dbReference type="NCBI Taxonomy" id="428564"/>
    <lineage>
        <taxon>Eukaryota</taxon>
        <taxon>Metazoa</taxon>
        <taxon>Ecdysozoa</taxon>
        <taxon>Arthropoda</taxon>
        <taxon>Hexapoda</taxon>
        <taxon>Insecta</taxon>
        <taxon>Pterygota</taxon>
        <taxon>Neoptera</taxon>
        <taxon>Paraneoptera</taxon>
        <taxon>Hemiptera</taxon>
        <taxon>Sternorrhyncha</taxon>
        <taxon>Psylloidea</taxon>
        <taxon>Psyllidae</taxon>
        <taxon>Psyllinae</taxon>
        <taxon>Cacopsylla</taxon>
    </lineage>
</organism>
<dbReference type="EMBL" id="HBUF01522787">
    <property type="protein sequence ID" value="CAG6749328.1"/>
    <property type="molecule type" value="Transcribed_RNA"/>
</dbReference>
<dbReference type="PANTHER" id="PTHR16740:SF1">
    <property type="entry name" value="CYTOCHROME B5-RELATED PROTEIN-RELATED"/>
    <property type="match status" value="1"/>
</dbReference>
<name>A0A8D8RL33_9HEMI</name>
<dbReference type="EMBL" id="HBUF01168496">
    <property type="protein sequence ID" value="CAG6651637.1"/>
    <property type="molecule type" value="Transcribed_RNA"/>
</dbReference>
<dbReference type="EMBL" id="HBUF01362155">
    <property type="protein sequence ID" value="CAG6721406.1"/>
    <property type="molecule type" value="Transcribed_RNA"/>
</dbReference>
<dbReference type="EMBL" id="HBUF01168497">
    <property type="protein sequence ID" value="CAG6651638.1"/>
    <property type="molecule type" value="Transcribed_RNA"/>
</dbReference>
<evidence type="ECO:0000313" key="3">
    <source>
        <dbReference type="EMBL" id="CAG6651637.1"/>
    </source>
</evidence>
<dbReference type="Pfam" id="PF00173">
    <property type="entry name" value="Cyt-b5"/>
    <property type="match status" value="1"/>
</dbReference>
<dbReference type="EMBL" id="HBUF01168495">
    <property type="protein sequence ID" value="CAG6651636.1"/>
    <property type="molecule type" value="Transcribed_RNA"/>
</dbReference>
<dbReference type="InterPro" id="IPR005804">
    <property type="entry name" value="FA_desaturase_dom"/>
</dbReference>
<dbReference type="SMART" id="SM01117">
    <property type="entry name" value="Cyt-b5"/>
    <property type="match status" value="1"/>
</dbReference>
<keyword evidence="1" id="KW-1133">Transmembrane helix</keyword>
<protein>
    <submittedName>
        <fullName evidence="3">Cytochrome b5-related protein</fullName>
    </submittedName>
</protein>
<feature type="transmembrane region" description="Helical" evidence="1">
    <location>
        <begin position="164"/>
        <end position="182"/>
    </location>
</feature>
<dbReference type="InterPro" id="IPR036400">
    <property type="entry name" value="Cyt_B5-like_heme/steroid_sf"/>
</dbReference>
<dbReference type="PANTHER" id="PTHR16740">
    <property type="entry name" value="CYTOCHROME B5-RELATED PROTEIN-RELATED"/>
    <property type="match status" value="1"/>
</dbReference>
<dbReference type="EMBL" id="HBUF01184669">
    <property type="protein sequence ID" value="CAG6656315.1"/>
    <property type="molecule type" value="Transcribed_RNA"/>
</dbReference>
<evidence type="ECO:0000259" key="2">
    <source>
        <dbReference type="PROSITE" id="PS50255"/>
    </source>
</evidence>
<feature type="transmembrane region" description="Helical" evidence="1">
    <location>
        <begin position="138"/>
        <end position="158"/>
    </location>
</feature>
<dbReference type="Pfam" id="PF00487">
    <property type="entry name" value="FA_desaturase"/>
    <property type="match status" value="1"/>
</dbReference>
<accession>A0A8D8RL33</accession>
<sequence>MSPRFADSWPDRKEPSYLSAALVPTVDLFLKGAKQDDGAEGLWRIHDSLYDLSHWMDGHPGGKQWLQLTQGTDITEAFECHHISPKAESLLPKYFVKKASSPRNSPYTFHKSGFYRTLKSEIWNVLGTKAHQFHPRTIMYIDSIALLFLSSLVLAAAYNSLVMAVVAGSTLTLLTVMAHNFFHRRDSWRMYYFHLSFLSVRDWRISHVLSHHLYTNTDKDLEMMLFLPWFDWFPHNQKSWVHVYLSPLYAPVTYPFIWLAQILTRVFTKSLTPPDALCLIPPVLMYTVSSGGLLQVLLLWGLTMGWGSFMFAVIGLNAAHHHPEIFHQGDSPREDRDWGLNQIDAVRSRPDESNQFIVLTTFGDHTLHHLFPTVDHCYLPVIHEAFHRICKKWNIQLDTKNGFELLKGQIAQLSRTEPNHKLKYL</sequence>
<dbReference type="EMBL" id="HBUF01522786">
    <property type="protein sequence ID" value="CAG6749327.1"/>
    <property type="molecule type" value="Transcribed_RNA"/>
</dbReference>
<dbReference type="InterPro" id="IPR001199">
    <property type="entry name" value="Cyt_B5-like_heme/steroid-bd"/>
</dbReference>
<keyword evidence="1" id="KW-0812">Transmembrane</keyword>
<evidence type="ECO:0000256" key="1">
    <source>
        <dbReference type="SAM" id="Phobius"/>
    </source>
</evidence>
<dbReference type="InterPro" id="IPR053100">
    <property type="entry name" value="Cytochrome_b5-related"/>
</dbReference>
<dbReference type="EMBL" id="HBUF01184670">
    <property type="protein sequence ID" value="CAG6656316.1"/>
    <property type="molecule type" value="Transcribed_RNA"/>
</dbReference>
<dbReference type="SUPFAM" id="SSF55856">
    <property type="entry name" value="Cytochrome b5-like heme/steroid binding domain"/>
    <property type="match status" value="1"/>
</dbReference>
<dbReference type="PROSITE" id="PS50255">
    <property type="entry name" value="CYTOCHROME_B5_2"/>
    <property type="match status" value="1"/>
</dbReference>
<keyword evidence="1" id="KW-0472">Membrane</keyword>
<reference evidence="3" key="1">
    <citation type="submission" date="2021-05" db="EMBL/GenBank/DDBJ databases">
        <authorList>
            <person name="Alioto T."/>
            <person name="Alioto T."/>
            <person name="Gomez Garrido J."/>
        </authorList>
    </citation>
    <scope>NUCLEOTIDE SEQUENCE</scope>
</reference>
<feature type="transmembrane region" description="Helical" evidence="1">
    <location>
        <begin position="243"/>
        <end position="263"/>
    </location>
</feature>